<dbReference type="GO" id="GO:0016887">
    <property type="term" value="F:ATP hydrolysis activity"/>
    <property type="evidence" value="ECO:0007669"/>
    <property type="project" value="InterPro"/>
</dbReference>
<sequence length="606" mass="64450">MKIQSIKIANFEGLRTADMQLHAPITMVSGKNGTGKSSLRDAVVMALSGQPTRVSLKKDYGQLVAEGSKAGHIELNLADGRKSVVTLPDGGVAMTGKIIEDPDKARAGLPFVLTPASFAAAPADGRRSALYALTGCAGGTDEAQKRLLERGADQGKIDAVLPLVLVGFPEAEKHAKQRATEAKGAWRAVTGETYGDKKAEGWKSGKPPVDLEAAQQCEQDLAALDTQIAQAQQDMGTLRARHQASTGRAGQIAQLTELAGKKESIGKKLAVDEADLANVRDRVAEISAGPAERKGLLHDLAKAMNALVVEEQPLGTDRPSYLTACDVLDQYEAQHGPVEEEGAQASAADIASLPELQKSLAMMERTVANDQRDLKLAQDAEAQLKVLQEQDGGEAVTEAQLSAASDRINTLMASRKKMATDLEAMRANQRVAAEADKKTKDAGKHHADVQGWTLIADALAPDGIPGEILADSLRPVNDLLHGLSQEAGWARVQISRDMDITADGRAYGLLSESEQWRTDTLLALMIAQLSGLKLVVLDRFDVLDLVGRSQLLDLLCDLAEDGALESAVVCGTMKKAMPSDELIGSFWIENGEVLAVAGAQDERMAA</sequence>
<dbReference type="Proteomes" id="UP000545606">
    <property type="component" value="Unassembled WGS sequence"/>
</dbReference>
<dbReference type="InterPro" id="IPR027417">
    <property type="entry name" value="P-loop_NTPase"/>
</dbReference>
<dbReference type="Gene3D" id="3.40.50.300">
    <property type="entry name" value="P-loop containing nucleotide triphosphate hydrolases"/>
    <property type="match status" value="1"/>
</dbReference>
<name>A0A838YAU1_9NEIS</name>
<dbReference type="PANTHER" id="PTHR32114">
    <property type="entry name" value="ABC TRANSPORTER ABCH.3"/>
    <property type="match status" value="1"/>
</dbReference>
<dbReference type="RefSeq" id="WP_181837387.1">
    <property type="nucleotide sequence ID" value="NZ_JACERN010000042.1"/>
</dbReference>
<dbReference type="Pfam" id="PF13476">
    <property type="entry name" value="AAA_23"/>
    <property type="match status" value="1"/>
</dbReference>
<dbReference type="SUPFAM" id="SSF52540">
    <property type="entry name" value="P-loop containing nucleoside triphosphate hydrolases"/>
    <property type="match status" value="1"/>
</dbReference>
<feature type="domain" description="Rad50/SbcC-type AAA" evidence="2">
    <location>
        <begin position="5"/>
        <end position="66"/>
    </location>
</feature>
<protein>
    <submittedName>
        <fullName evidence="3">AAA family ATPase</fullName>
    </submittedName>
</protein>
<reference evidence="3 4" key="1">
    <citation type="submission" date="2020-07" db="EMBL/GenBank/DDBJ databases">
        <title>Draft genome sequence of violacein-producing bacteria and related species.</title>
        <authorList>
            <person name="Wilson H.S."/>
            <person name="De Leon M.E."/>
        </authorList>
    </citation>
    <scope>NUCLEOTIDE SEQUENCE [LARGE SCALE GENOMIC DNA]</scope>
    <source>
        <strain evidence="3 4">HSC-21Su07</strain>
    </source>
</reference>
<evidence type="ECO:0000259" key="2">
    <source>
        <dbReference type="Pfam" id="PF13476"/>
    </source>
</evidence>
<evidence type="ECO:0000256" key="1">
    <source>
        <dbReference type="SAM" id="Coils"/>
    </source>
</evidence>
<dbReference type="EMBL" id="JACERN010000042">
    <property type="protein sequence ID" value="MBA4710512.1"/>
    <property type="molecule type" value="Genomic_DNA"/>
</dbReference>
<keyword evidence="4" id="KW-1185">Reference proteome</keyword>
<dbReference type="AlphaFoldDB" id="A0A838YAU1"/>
<organism evidence="3 4">
    <name type="scientific">Aquitalea aquatica</name>
    <dbReference type="NCBI Taxonomy" id="3044273"/>
    <lineage>
        <taxon>Bacteria</taxon>
        <taxon>Pseudomonadati</taxon>
        <taxon>Pseudomonadota</taxon>
        <taxon>Betaproteobacteria</taxon>
        <taxon>Neisseriales</taxon>
        <taxon>Chromobacteriaceae</taxon>
        <taxon>Aquitalea</taxon>
    </lineage>
</organism>
<dbReference type="GO" id="GO:0006302">
    <property type="term" value="P:double-strand break repair"/>
    <property type="evidence" value="ECO:0007669"/>
    <property type="project" value="InterPro"/>
</dbReference>
<proteinExistence type="predicted"/>
<evidence type="ECO:0000313" key="4">
    <source>
        <dbReference type="Proteomes" id="UP000545606"/>
    </source>
</evidence>
<comment type="caution">
    <text evidence="3">The sequence shown here is derived from an EMBL/GenBank/DDBJ whole genome shotgun (WGS) entry which is preliminary data.</text>
</comment>
<gene>
    <name evidence="3" type="ORF">H2Z84_19230</name>
</gene>
<evidence type="ECO:0000313" key="3">
    <source>
        <dbReference type="EMBL" id="MBA4710512.1"/>
    </source>
</evidence>
<keyword evidence="1" id="KW-0175">Coiled coil</keyword>
<dbReference type="InterPro" id="IPR038729">
    <property type="entry name" value="Rad50/SbcC_AAA"/>
</dbReference>
<dbReference type="PANTHER" id="PTHR32114:SF2">
    <property type="entry name" value="ABC TRANSPORTER ABCH.3"/>
    <property type="match status" value="1"/>
</dbReference>
<accession>A0A838YAU1</accession>
<feature type="coiled-coil region" evidence="1">
    <location>
        <begin position="214"/>
        <end position="241"/>
    </location>
</feature>